<evidence type="ECO:0000313" key="2">
    <source>
        <dbReference type="EMBL" id="KAG2231731.1"/>
    </source>
</evidence>
<dbReference type="AlphaFoldDB" id="A0A8H7SMI6"/>
<organism evidence="2 3">
    <name type="scientific">Thamnidium elegans</name>
    <dbReference type="NCBI Taxonomy" id="101142"/>
    <lineage>
        <taxon>Eukaryota</taxon>
        <taxon>Fungi</taxon>
        <taxon>Fungi incertae sedis</taxon>
        <taxon>Mucoromycota</taxon>
        <taxon>Mucoromycotina</taxon>
        <taxon>Mucoromycetes</taxon>
        <taxon>Mucorales</taxon>
        <taxon>Mucorineae</taxon>
        <taxon>Mucoraceae</taxon>
        <taxon>Thamnidium</taxon>
    </lineage>
</organism>
<dbReference type="EMBL" id="JAEPRE010000138">
    <property type="protein sequence ID" value="KAG2231731.1"/>
    <property type="molecule type" value="Genomic_DNA"/>
</dbReference>
<dbReference type="InterPro" id="IPR006597">
    <property type="entry name" value="Sel1-like"/>
</dbReference>
<evidence type="ECO:0000256" key="1">
    <source>
        <dbReference type="ARBA" id="ARBA00038101"/>
    </source>
</evidence>
<dbReference type="PANTHER" id="PTHR11102">
    <property type="entry name" value="SEL-1-LIKE PROTEIN"/>
    <property type="match status" value="1"/>
</dbReference>
<evidence type="ECO:0000313" key="3">
    <source>
        <dbReference type="Proteomes" id="UP000613177"/>
    </source>
</evidence>
<dbReference type="SUPFAM" id="SSF81901">
    <property type="entry name" value="HCP-like"/>
    <property type="match status" value="2"/>
</dbReference>
<protein>
    <recommendedName>
        <fullName evidence="4">Sel1 repeat family protein</fullName>
    </recommendedName>
</protein>
<name>A0A8H7SMI6_9FUNG</name>
<evidence type="ECO:0008006" key="4">
    <source>
        <dbReference type="Google" id="ProtNLM"/>
    </source>
</evidence>
<dbReference type="InterPro" id="IPR050767">
    <property type="entry name" value="Sel1_AlgK"/>
</dbReference>
<dbReference type="InterPro" id="IPR011990">
    <property type="entry name" value="TPR-like_helical_dom_sf"/>
</dbReference>
<gene>
    <name evidence="2" type="ORF">INT48_003586</name>
</gene>
<dbReference type="Gene3D" id="1.25.40.10">
    <property type="entry name" value="Tetratricopeptide repeat domain"/>
    <property type="match status" value="3"/>
</dbReference>
<keyword evidence="3" id="KW-1185">Reference proteome</keyword>
<dbReference type="Pfam" id="PF08238">
    <property type="entry name" value="Sel1"/>
    <property type="match status" value="9"/>
</dbReference>
<dbReference type="Proteomes" id="UP000613177">
    <property type="component" value="Unassembled WGS sequence"/>
</dbReference>
<dbReference type="SMART" id="SM00671">
    <property type="entry name" value="SEL1"/>
    <property type="match status" value="9"/>
</dbReference>
<comment type="similarity">
    <text evidence="1">Belongs to the sel-1 family.</text>
</comment>
<accession>A0A8H7SMI6</accession>
<sequence length="463" mass="52689">MEIIYKLEDFPNPGDRELSQGIREINNTNYQDALRYFEKSIRYGNEYALLFAGVIYLSGFGLQDRDPPKAVSLFKKAAAEYQNWYAHYLVGVIYTEGDVGVLKSNPYGTAWMTVAAKRGWYDAMAHLGVAFHERDKAMFWLRKVVENDNNPNGLIEDGPVYLFGNQMFLLNTNRVKKQIIDSIRTDRCSNLISPVKCLRVDLAISQCDDTRHIMLWDVLSTKKSSNVAVCQLFIASIYLDEDQYYRPDYNSGMYWLKKAAKNGSATGCLSIGLLYERGNGVEQNYVEAMEWFRKAYEIGGNPETTFRIGNLYYHGDGVERDCKMALFYFQEMVDLVDDGEAYGAMGYIYRSGKDGVPKDEDKAYECFAKAAENGVATAATEIGMRYKEGLNVKKDLKKAYDWYEKGALMGCPLAQYGLGTIFLEGAYQGEVDLDRAMEWFIKSDKGGFDLAGFMIQEVEKLRR</sequence>
<reference evidence="2" key="1">
    <citation type="submission" date="2021-01" db="EMBL/GenBank/DDBJ databases">
        <title>Metabolic potential, ecology and presence of endohyphal bacteria is reflected in genomic diversity of Mucoromycotina.</title>
        <authorList>
            <person name="Muszewska A."/>
            <person name="Okrasinska A."/>
            <person name="Steczkiewicz K."/>
            <person name="Drgas O."/>
            <person name="Orlowska M."/>
            <person name="Perlinska-Lenart U."/>
            <person name="Aleksandrzak-Piekarczyk T."/>
            <person name="Szatraj K."/>
            <person name="Zielenkiewicz U."/>
            <person name="Pilsyk S."/>
            <person name="Malc E."/>
            <person name="Mieczkowski P."/>
            <person name="Kruszewska J.S."/>
            <person name="Biernat P."/>
            <person name="Pawlowska J."/>
        </authorList>
    </citation>
    <scope>NUCLEOTIDE SEQUENCE</scope>
    <source>
        <strain evidence="2">WA0000018081</strain>
    </source>
</reference>
<proteinExistence type="inferred from homology"/>
<comment type="caution">
    <text evidence="2">The sequence shown here is derived from an EMBL/GenBank/DDBJ whole genome shotgun (WGS) entry which is preliminary data.</text>
</comment>
<dbReference type="PANTHER" id="PTHR11102:SF160">
    <property type="entry name" value="ERAD-ASSOCIATED E3 UBIQUITIN-PROTEIN LIGASE COMPONENT HRD3"/>
    <property type="match status" value="1"/>
</dbReference>